<dbReference type="InterPro" id="IPR036942">
    <property type="entry name" value="Beta-barrel_TonB_sf"/>
</dbReference>
<comment type="subcellular location">
    <subcellularLocation>
        <location evidence="1">Cell outer membrane</location>
    </subcellularLocation>
</comment>
<dbReference type="SUPFAM" id="SSF56935">
    <property type="entry name" value="Porins"/>
    <property type="match status" value="1"/>
</dbReference>
<dbReference type="Pfam" id="PF10082">
    <property type="entry name" value="BBP2_2"/>
    <property type="match status" value="1"/>
</dbReference>
<dbReference type="Gene3D" id="2.40.170.20">
    <property type="entry name" value="TonB-dependent receptor, beta-barrel domain"/>
    <property type="match status" value="1"/>
</dbReference>
<keyword evidence="5" id="KW-1185">Reference proteome</keyword>
<keyword evidence="3" id="KW-0998">Cell outer membrane</keyword>
<evidence type="ECO:0000313" key="4">
    <source>
        <dbReference type="EMBL" id="UUL82395.1"/>
    </source>
</evidence>
<accession>A0ABY5L9F2</accession>
<evidence type="ECO:0000256" key="3">
    <source>
        <dbReference type="ARBA" id="ARBA00023237"/>
    </source>
</evidence>
<gene>
    <name evidence="4" type="ORF">NMP03_14650</name>
</gene>
<evidence type="ECO:0000256" key="2">
    <source>
        <dbReference type="ARBA" id="ARBA00023136"/>
    </source>
</evidence>
<sequence>MTAMWVSAASAQAIDPFGSIQNRFRPDYATPPINVGGFEIVPRIEAQTEYVDNLFASDVVDVDDVILSITPQVAIRDRRPDRELRLDLSGGYAMYLNNQVDDQLQLRARGDARFGLGTRTRPFFGAYAQQNDSTNRSFSEFRDTAQPLRLRSLGGNAGVEQDFGPLIATVEGRYERTQYDSDDVVSGVRIDSGFRDYSVGTGRFRLAYSVNPAQRLYAQVELNRRDFDETTGLPVVPGAFLGNRSSDGFTARVGYARQITELLLLDVSAGYLQQNFDDPTISAISTASFEASLFYSPTQLTRLQLRASRSIDETFNPFFNGLLRTEFAVAVEHELRRNLVLSTEARYTVFGAGESGESNEYVLSGQARYFVSPRWSLRTRAERFSRSGVFEGSQNRLLLAAAYNF</sequence>
<dbReference type="RefSeq" id="WP_256506217.1">
    <property type="nucleotide sequence ID" value="NZ_CP101740.1"/>
</dbReference>
<dbReference type="Proteomes" id="UP001058533">
    <property type="component" value="Chromosome"/>
</dbReference>
<proteinExistence type="predicted"/>
<dbReference type="EMBL" id="CP101740">
    <property type="protein sequence ID" value="UUL82395.1"/>
    <property type="molecule type" value="Genomic_DNA"/>
</dbReference>
<organism evidence="4 5">
    <name type="scientific">Sphingomonas qomolangmaensis</name>
    <dbReference type="NCBI Taxonomy" id="2918765"/>
    <lineage>
        <taxon>Bacteria</taxon>
        <taxon>Pseudomonadati</taxon>
        <taxon>Pseudomonadota</taxon>
        <taxon>Alphaproteobacteria</taxon>
        <taxon>Sphingomonadales</taxon>
        <taxon>Sphingomonadaceae</taxon>
        <taxon>Sphingomonas</taxon>
    </lineage>
</organism>
<name>A0ABY5L9F2_9SPHN</name>
<dbReference type="InterPro" id="IPR018759">
    <property type="entry name" value="BBP2_2"/>
</dbReference>
<evidence type="ECO:0000256" key="1">
    <source>
        <dbReference type="ARBA" id="ARBA00004442"/>
    </source>
</evidence>
<evidence type="ECO:0000313" key="5">
    <source>
        <dbReference type="Proteomes" id="UP001058533"/>
    </source>
</evidence>
<protein>
    <submittedName>
        <fullName evidence="4">Outer membrane beta-barrel protein</fullName>
    </submittedName>
</protein>
<reference evidence="4" key="1">
    <citation type="submission" date="2022-07" db="EMBL/GenBank/DDBJ databases">
        <title>Sphingomonas sp. nov., a novel bacterium isolated from the north slope of the Mount Everest.</title>
        <authorList>
            <person name="Cui X."/>
            <person name="Liu Y."/>
        </authorList>
    </citation>
    <scope>NUCLEOTIDE SEQUENCE</scope>
    <source>
        <strain evidence="4">S5-59</strain>
    </source>
</reference>
<keyword evidence="2" id="KW-0472">Membrane</keyword>